<feature type="transmembrane region" description="Helical" evidence="2">
    <location>
        <begin position="39"/>
        <end position="57"/>
    </location>
</feature>
<feature type="transmembrane region" description="Helical" evidence="2">
    <location>
        <begin position="382"/>
        <end position="399"/>
    </location>
</feature>
<feature type="transmembrane region" description="Helical" evidence="2">
    <location>
        <begin position="100"/>
        <end position="119"/>
    </location>
</feature>
<organism evidence="3 4">
    <name type="scientific">Nocardia rhamnosiphila</name>
    <dbReference type="NCBI Taxonomy" id="426716"/>
    <lineage>
        <taxon>Bacteria</taxon>
        <taxon>Bacillati</taxon>
        <taxon>Actinomycetota</taxon>
        <taxon>Actinomycetes</taxon>
        <taxon>Mycobacteriales</taxon>
        <taxon>Nocardiaceae</taxon>
        <taxon>Nocardia</taxon>
    </lineage>
</organism>
<feature type="transmembrane region" description="Helical" evidence="2">
    <location>
        <begin position="322"/>
        <end position="339"/>
    </location>
</feature>
<evidence type="ECO:0000256" key="1">
    <source>
        <dbReference type="SAM" id="MobiDB-lite"/>
    </source>
</evidence>
<evidence type="ECO:0000313" key="4">
    <source>
        <dbReference type="Proteomes" id="UP001550628"/>
    </source>
</evidence>
<dbReference type="Pfam" id="PF06779">
    <property type="entry name" value="MFS_4"/>
    <property type="match status" value="1"/>
</dbReference>
<dbReference type="SUPFAM" id="SSF103473">
    <property type="entry name" value="MFS general substrate transporter"/>
    <property type="match status" value="1"/>
</dbReference>
<proteinExistence type="predicted"/>
<evidence type="ECO:0000256" key="2">
    <source>
        <dbReference type="SAM" id="Phobius"/>
    </source>
</evidence>
<feature type="transmembrane region" description="Helical" evidence="2">
    <location>
        <begin position="163"/>
        <end position="184"/>
    </location>
</feature>
<feature type="compositionally biased region" description="Low complexity" evidence="1">
    <location>
        <begin position="19"/>
        <end position="28"/>
    </location>
</feature>
<feature type="transmembrane region" description="Helical" evidence="2">
    <location>
        <begin position="351"/>
        <end position="370"/>
    </location>
</feature>
<dbReference type="Gene3D" id="1.20.1250.20">
    <property type="entry name" value="MFS general substrate transporter like domains"/>
    <property type="match status" value="2"/>
</dbReference>
<feature type="transmembrane region" description="Helical" evidence="2">
    <location>
        <begin position="293"/>
        <end position="310"/>
    </location>
</feature>
<dbReference type="PANTHER" id="PTHR23537:SF1">
    <property type="entry name" value="SUGAR TRANSPORTER"/>
    <property type="match status" value="1"/>
</dbReference>
<feature type="transmembrane region" description="Helical" evidence="2">
    <location>
        <begin position="235"/>
        <end position="255"/>
    </location>
</feature>
<feature type="transmembrane region" description="Helical" evidence="2">
    <location>
        <begin position="190"/>
        <end position="214"/>
    </location>
</feature>
<feature type="transmembrane region" description="Helical" evidence="2">
    <location>
        <begin position="69"/>
        <end position="88"/>
    </location>
</feature>
<dbReference type="InterPro" id="IPR010645">
    <property type="entry name" value="MFS_4"/>
</dbReference>
<keyword evidence="2" id="KW-0472">Membrane</keyword>
<gene>
    <name evidence="3" type="ORF">ABZ510_01900</name>
</gene>
<name>A0ABV2WI79_9NOCA</name>
<keyword evidence="4" id="KW-1185">Reference proteome</keyword>
<protein>
    <submittedName>
        <fullName evidence="3">YbfB/YjiJ family MFS transporter</fullName>
    </submittedName>
</protein>
<dbReference type="EMBL" id="JBEYBF010000001">
    <property type="protein sequence ID" value="MEU1950591.1"/>
    <property type="molecule type" value="Genomic_DNA"/>
</dbReference>
<keyword evidence="2" id="KW-0812">Transmembrane</keyword>
<dbReference type="InterPro" id="IPR036259">
    <property type="entry name" value="MFS_trans_sf"/>
</dbReference>
<feature type="transmembrane region" description="Helical" evidence="2">
    <location>
        <begin position="125"/>
        <end position="151"/>
    </location>
</feature>
<dbReference type="RefSeq" id="WP_356954432.1">
    <property type="nucleotide sequence ID" value="NZ_JBEYBD010000002.1"/>
</dbReference>
<accession>A0ABV2WI79</accession>
<feature type="transmembrane region" description="Helical" evidence="2">
    <location>
        <begin position="261"/>
        <end position="281"/>
    </location>
</feature>
<evidence type="ECO:0000313" key="3">
    <source>
        <dbReference type="EMBL" id="MEU1950591.1"/>
    </source>
</evidence>
<keyword evidence="2" id="KW-1133">Transmembrane helix</keyword>
<dbReference type="Proteomes" id="UP001550628">
    <property type="component" value="Unassembled WGS sequence"/>
</dbReference>
<feature type="region of interest" description="Disordered" evidence="1">
    <location>
        <begin position="1"/>
        <end position="29"/>
    </location>
</feature>
<dbReference type="PANTHER" id="PTHR23537">
    <property type="match status" value="1"/>
</dbReference>
<comment type="caution">
    <text evidence="3">The sequence shown here is derived from an EMBL/GenBank/DDBJ whole genome shotgun (WGS) entry which is preliminary data.</text>
</comment>
<reference evidence="3 4" key="1">
    <citation type="submission" date="2024-06" db="EMBL/GenBank/DDBJ databases">
        <title>The Natural Products Discovery Center: Release of the First 8490 Sequenced Strains for Exploring Actinobacteria Biosynthetic Diversity.</title>
        <authorList>
            <person name="Kalkreuter E."/>
            <person name="Kautsar S.A."/>
            <person name="Yang D."/>
            <person name="Bader C.D."/>
            <person name="Teijaro C.N."/>
            <person name="Fluegel L."/>
            <person name="Davis C.M."/>
            <person name="Simpson J.R."/>
            <person name="Lauterbach L."/>
            <person name="Steele A.D."/>
            <person name="Gui C."/>
            <person name="Meng S."/>
            <person name="Li G."/>
            <person name="Viehrig K."/>
            <person name="Ye F."/>
            <person name="Su P."/>
            <person name="Kiefer A.F."/>
            <person name="Nichols A."/>
            <person name="Cepeda A.J."/>
            <person name="Yan W."/>
            <person name="Fan B."/>
            <person name="Jiang Y."/>
            <person name="Adhikari A."/>
            <person name="Zheng C.-J."/>
            <person name="Schuster L."/>
            <person name="Cowan T.M."/>
            <person name="Smanski M.J."/>
            <person name="Chevrette M.G."/>
            <person name="De Carvalho L.P.S."/>
            <person name="Shen B."/>
        </authorList>
    </citation>
    <scope>NUCLEOTIDE SEQUENCE [LARGE SCALE GENOMIC DNA]</scope>
    <source>
        <strain evidence="3 4">NPDC019708</strain>
    </source>
</reference>
<sequence length="412" mass="41487">MSEVVGVPPRGIRTRAEIPPSGSRGSPVPVTPGPALRQAVCLAFGTASALGFARFAYGLLLPVMRDEQGWSAAAAGIPATANGLGYLLGALATPLLTRRLGAIWVFRGGMVLTAAALAATGSGGYLLLLILRAAAGAAGAAVFISGGVIASHLAVRTASSTPITVYFAGTGLGIVLSGIGLPLTESHWQFAWFGLGVAAAVAAAVSWSAGGAPVPIAPSGGRVRWRALRSTVPAYALFAAGYITYITFLSAYLLGRSASTAEVVGVWVTVGLGVIIGPALWRRPIARRPGNRVLAGVLAALSGGAALILISPNAAVTGTASAVYGATFMTVPAVVTAIVKNHIRPADWTPTLACCTAVFAAGQTVGPWAAGALADHLGAAAPVWWTVLLCGLGSIVAAARPLPGRTPKENEH</sequence>